<dbReference type="AlphaFoldDB" id="A0A2T8KXC1"/>
<dbReference type="PANTHER" id="PTHR47069:SF11">
    <property type="entry name" value="OS04G0275550 PROTEIN"/>
    <property type="match status" value="1"/>
</dbReference>
<feature type="compositionally biased region" description="Acidic residues" evidence="1">
    <location>
        <begin position="359"/>
        <end position="373"/>
    </location>
</feature>
<evidence type="ECO:0000313" key="3">
    <source>
        <dbReference type="EMBL" id="PVH66828.1"/>
    </source>
</evidence>
<dbReference type="InterPro" id="IPR024752">
    <property type="entry name" value="Myb/SANT-like_dom"/>
</dbReference>
<accession>A0A2T8KXC1</accession>
<name>A0A2T8KXC1_9POAL</name>
<sequence>MDFFGVDDDDTATPVTPSSNSINKNLFQDGLDLNSDAEEFPNLTSYQELLQSRSDGAYGHAGRRTGVHVTGSTSVGHRGVGSMQFRIPRAAGVGSSVGGGGAAASGARGAVASGARGVARSGGRVGRGVVRGGGPSGGRSSAGGGRAIASSSARGCGRGGMSPPLGNLPYDGYEGNMDSMGFSPTTGTYSPPNVDDSQEDTIDPFGTQSTMGDEHRDKANWTDAQNNTTFCELCVEQIREGNRVNGHMTGRGFKIIAEKFYLSTGLRHNRIQLKNRWGQLKGLYNFWLWCNKQKGLGRANGTVVADEEWWKKHTKGHSEWKKLKLGPPENLEHLEQMFEHTAIDGSSSCIPGEQKDGDQDTDEEEPMDEEPVEGDQGCRRKRPNSSNTGATRHLKNGKTPMVKVMKGIWGTMQSNSAFTKKVM</sequence>
<proteinExistence type="predicted"/>
<evidence type="ECO:0000256" key="1">
    <source>
        <dbReference type="SAM" id="MobiDB-lite"/>
    </source>
</evidence>
<protein>
    <recommendedName>
        <fullName evidence="2">Myb/SANT-like domain-containing protein</fullName>
    </recommendedName>
</protein>
<reference evidence="3" key="1">
    <citation type="submission" date="2018-04" db="EMBL/GenBank/DDBJ databases">
        <title>WGS assembly of Panicum hallii.</title>
        <authorList>
            <person name="Lovell J."/>
            <person name="Jenkins J."/>
            <person name="Lowry D."/>
            <person name="Mamidi S."/>
            <person name="Sreedasyam A."/>
            <person name="Weng X."/>
            <person name="Barry K."/>
            <person name="Bonette J."/>
            <person name="Campitelli B."/>
            <person name="Daum C."/>
            <person name="Gordon S."/>
            <person name="Gould B."/>
            <person name="Lipzen A."/>
            <person name="Macqueen A."/>
            <person name="Palacio-Mejia J."/>
            <person name="Plott C."/>
            <person name="Shakirov E."/>
            <person name="Shu S."/>
            <person name="Yoshinaga Y."/>
            <person name="Zane M."/>
            <person name="Rokhsar D."/>
            <person name="Grimwood J."/>
            <person name="Schmutz J."/>
            <person name="Juenger T."/>
        </authorList>
    </citation>
    <scope>NUCLEOTIDE SEQUENCE [LARGE SCALE GENOMIC DNA]</scope>
    <source>
        <strain evidence="3">FIL2</strain>
    </source>
</reference>
<organism evidence="3">
    <name type="scientific">Panicum hallii</name>
    <dbReference type="NCBI Taxonomy" id="206008"/>
    <lineage>
        <taxon>Eukaryota</taxon>
        <taxon>Viridiplantae</taxon>
        <taxon>Streptophyta</taxon>
        <taxon>Embryophyta</taxon>
        <taxon>Tracheophyta</taxon>
        <taxon>Spermatophyta</taxon>
        <taxon>Magnoliopsida</taxon>
        <taxon>Liliopsida</taxon>
        <taxon>Poales</taxon>
        <taxon>Poaceae</taxon>
        <taxon>PACMAD clade</taxon>
        <taxon>Panicoideae</taxon>
        <taxon>Panicodae</taxon>
        <taxon>Paniceae</taxon>
        <taxon>Panicinae</taxon>
        <taxon>Panicum</taxon>
        <taxon>Panicum sect. Panicum</taxon>
    </lineage>
</organism>
<dbReference type="PANTHER" id="PTHR47069">
    <property type="match status" value="1"/>
</dbReference>
<feature type="domain" description="Myb/SANT-like" evidence="2">
    <location>
        <begin position="221"/>
        <end position="313"/>
    </location>
</feature>
<feature type="region of interest" description="Disordered" evidence="1">
    <location>
        <begin position="118"/>
        <end position="161"/>
    </location>
</feature>
<feature type="compositionally biased region" description="Gly residues" evidence="1">
    <location>
        <begin position="123"/>
        <end position="146"/>
    </location>
</feature>
<dbReference type="Gramene" id="PVH66828">
    <property type="protein sequence ID" value="PVH66828"/>
    <property type="gene ID" value="PAHAL_1G361200"/>
</dbReference>
<feature type="region of interest" description="Disordered" evidence="1">
    <location>
        <begin position="343"/>
        <end position="401"/>
    </location>
</feature>
<dbReference type="Proteomes" id="UP000243499">
    <property type="component" value="Chromosome 1"/>
</dbReference>
<gene>
    <name evidence="3" type="ORF">PAHAL_1G361200</name>
</gene>
<evidence type="ECO:0000259" key="2">
    <source>
        <dbReference type="Pfam" id="PF12776"/>
    </source>
</evidence>
<dbReference type="Pfam" id="PF12776">
    <property type="entry name" value="Myb_DNA-bind_3"/>
    <property type="match status" value="1"/>
</dbReference>
<dbReference type="EMBL" id="CM008046">
    <property type="protein sequence ID" value="PVH66828.1"/>
    <property type="molecule type" value="Genomic_DNA"/>
</dbReference>